<name>A0ABW1J8P1_9ACTN</name>
<evidence type="ECO:0000256" key="6">
    <source>
        <dbReference type="RuleBase" id="RU003355"/>
    </source>
</evidence>
<evidence type="ECO:0000256" key="2">
    <source>
        <dbReference type="ARBA" id="ARBA00022670"/>
    </source>
</evidence>
<feature type="signal peptide" evidence="8">
    <location>
        <begin position="1"/>
        <end position="26"/>
    </location>
</feature>
<dbReference type="InterPro" id="IPR023827">
    <property type="entry name" value="Peptidase_S8_Asp-AS"/>
</dbReference>
<keyword evidence="2 5" id="KW-0645">Protease</keyword>
<dbReference type="Pfam" id="PF00082">
    <property type="entry name" value="Peptidase_S8"/>
    <property type="match status" value="1"/>
</dbReference>
<dbReference type="InterPro" id="IPR000209">
    <property type="entry name" value="Peptidase_S8/S53_dom"/>
</dbReference>
<feature type="chain" id="PRO_5047107744" evidence="8">
    <location>
        <begin position="27"/>
        <end position="582"/>
    </location>
</feature>
<evidence type="ECO:0000313" key="10">
    <source>
        <dbReference type="EMBL" id="MFC6005509.1"/>
    </source>
</evidence>
<evidence type="ECO:0000256" key="7">
    <source>
        <dbReference type="SAM" id="MobiDB-lite"/>
    </source>
</evidence>
<feature type="domain" description="Peptidase S8/S53" evidence="9">
    <location>
        <begin position="186"/>
        <end position="536"/>
    </location>
</feature>
<dbReference type="EMBL" id="JBHSRD010000002">
    <property type="protein sequence ID" value="MFC6005509.1"/>
    <property type="molecule type" value="Genomic_DNA"/>
</dbReference>
<evidence type="ECO:0000259" key="9">
    <source>
        <dbReference type="Pfam" id="PF00082"/>
    </source>
</evidence>
<proteinExistence type="inferred from homology"/>
<sequence length="582" mass="60117">MRRSAVLVLGSVLAVAAATAIAPASAAPMAAATGTSTTAAASGSQQYVVLYTSAGASASARAAIKAAGGTIVSENTEVGFAVVRSGASSFSTAVSTSAAVRGAARDRVIGYAPKDARAKALTKDDVERLTKDRAAREATGQGGRGQADAAPAAAPAAEPLANRQWDMRQIGATPDGSYAVQPGKATVKVGVIDTGVDGTHPDIAPNFDAAESHNFVTDLPVIDGPCEYPSCIDPVDHDDDGHGTHVASTIGSPINGLGIAGVAPNVTLLNLRAGQDSGYFFLAPTIQAITYAGDIGVDVVNMSFYTDPWLFNCVNNPADSPAEQTEQRVIRETTQRALDYARAHGVLPIAAMGNELTDLGHPTFDDTSPDYPAGAAHERTIDNRCISVPSESRGVVSVSSTGPSTRMSYFSNYGTEQTDVSAPGGDAYDSTDETLDPRNLVLAAYPKYDAEANGDLNPDGTPNNDFVVQDCQGGTCGYYQYLQGTSMASPHAVGVAALIVSQYGKRDARHGGLTLNPATTERILLKTAVDHACPQPRTFTWTRIRPDGSVATASAKCEGPASKNGFYGNGLVNAYAAVTGGH</sequence>
<feature type="active site" description="Charge relay system" evidence="5">
    <location>
        <position position="242"/>
    </location>
</feature>
<dbReference type="SUPFAM" id="SSF52743">
    <property type="entry name" value="Subtilisin-like"/>
    <property type="match status" value="1"/>
</dbReference>
<evidence type="ECO:0000256" key="5">
    <source>
        <dbReference type="PROSITE-ProRule" id="PRU01240"/>
    </source>
</evidence>
<feature type="region of interest" description="Disordered" evidence="7">
    <location>
        <begin position="135"/>
        <end position="157"/>
    </location>
</feature>
<dbReference type="Proteomes" id="UP001596189">
    <property type="component" value="Unassembled WGS sequence"/>
</dbReference>
<dbReference type="PRINTS" id="PR00723">
    <property type="entry name" value="SUBTILISIN"/>
</dbReference>
<dbReference type="InterPro" id="IPR023828">
    <property type="entry name" value="Peptidase_S8_Ser-AS"/>
</dbReference>
<organism evidence="10 11">
    <name type="scientific">Angustibacter luteus</name>
    <dbReference type="NCBI Taxonomy" id="658456"/>
    <lineage>
        <taxon>Bacteria</taxon>
        <taxon>Bacillati</taxon>
        <taxon>Actinomycetota</taxon>
        <taxon>Actinomycetes</taxon>
        <taxon>Kineosporiales</taxon>
        <taxon>Kineosporiaceae</taxon>
    </lineage>
</organism>
<protein>
    <submittedName>
        <fullName evidence="10">S8 family serine peptidase</fullName>
    </submittedName>
</protein>
<keyword evidence="8" id="KW-0732">Signal</keyword>
<keyword evidence="4 5" id="KW-0720">Serine protease</keyword>
<keyword evidence="3 5" id="KW-0378">Hydrolase</keyword>
<dbReference type="RefSeq" id="WP_345716401.1">
    <property type="nucleotide sequence ID" value="NZ_BAABFP010000005.1"/>
</dbReference>
<feature type="active site" description="Charge relay system" evidence="5">
    <location>
        <position position="486"/>
    </location>
</feature>
<evidence type="ECO:0000256" key="1">
    <source>
        <dbReference type="ARBA" id="ARBA00011073"/>
    </source>
</evidence>
<accession>A0ABW1J8P1</accession>
<gene>
    <name evidence="10" type="ORF">ACFQDO_00060</name>
</gene>
<dbReference type="PROSITE" id="PS00136">
    <property type="entry name" value="SUBTILASE_ASP"/>
    <property type="match status" value="1"/>
</dbReference>
<dbReference type="Gene3D" id="3.40.50.200">
    <property type="entry name" value="Peptidase S8/S53 domain"/>
    <property type="match status" value="1"/>
</dbReference>
<evidence type="ECO:0000256" key="3">
    <source>
        <dbReference type="ARBA" id="ARBA00022801"/>
    </source>
</evidence>
<keyword evidence="11" id="KW-1185">Reference proteome</keyword>
<reference evidence="11" key="1">
    <citation type="journal article" date="2019" name="Int. J. Syst. Evol. Microbiol.">
        <title>The Global Catalogue of Microorganisms (GCM) 10K type strain sequencing project: providing services to taxonomists for standard genome sequencing and annotation.</title>
        <authorList>
            <consortium name="The Broad Institute Genomics Platform"/>
            <consortium name="The Broad Institute Genome Sequencing Center for Infectious Disease"/>
            <person name="Wu L."/>
            <person name="Ma J."/>
        </authorList>
    </citation>
    <scope>NUCLEOTIDE SEQUENCE [LARGE SCALE GENOMIC DNA]</scope>
    <source>
        <strain evidence="11">KACC 14249</strain>
    </source>
</reference>
<dbReference type="InterPro" id="IPR022398">
    <property type="entry name" value="Peptidase_S8_His-AS"/>
</dbReference>
<dbReference type="PROSITE" id="PS00137">
    <property type="entry name" value="SUBTILASE_HIS"/>
    <property type="match status" value="1"/>
</dbReference>
<dbReference type="InterPro" id="IPR050131">
    <property type="entry name" value="Peptidase_S8_subtilisin-like"/>
</dbReference>
<comment type="similarity">
    <text evidence="1 5 6">Belongs to the peptidase S8 family.</text>
</comment>
<dbReference type="InterPro" id="IPR015500">
    <property type="entry name" value="Peptidase_S8_subtilisin-rel"/>
</dbReference>
<comment type="caution">
    <text evidence="10">The sequence shown here is derived from an EMBL/GenBank/DDBJ whole genome shotgun (WGS) entry which is preliminary data.</text>
</comment>
<dbReference type="PROSITE" id="PS00138">
    <property type="entry name" value="SUBTILASE_SER"/>
    <property type="match status" value="1"/>
</dbReference>
<dbReference type="InterPro" id="IPR036852">
    <property type="entry name" value="Peptidase_S8/S53_dom_sf"/>
</dbReference>
<dbReference type="PANTHER" id="PTHR43806:SF11">
    <property type="entry name" value="CEREVISIN-RELATED"/>
    <property type="match status" value="1"/>
</dbReference>
<evidence type="ECO:0000256" key="4">
    <source>
        <dbReference type="ARBA" id="ARBA00022825"/>
    </source>
</evidence>
<evidence type="ECO:0000313" key="11">
    <source>
        <dbReference type="Proteomes" id="UP001596189"/>
    </source>
</evidence>
<dbReference type="PANTHER" id="PTHR43806">
    <property type="entry name" value="PEPTIDASE S8"/>
    <property type="match status" value="1"/>
</dbReference>
<evidence type="ECO:0000256" key="8">
    <source>
        <dbReference type="SAM" id="SignalP"/>
    </source>
</evidence>
<dbReference type="PROSITE" id="PS51892">
    <property type="entry name" value="SUBTILASE"/>
    <property type="match status" value="1"/>
</dbReference>
<feature type="active site" description="Charge relay system" evidence="5">
    <location>
        <position position="193"/>
    </location>
</feature>
<feature type="compositionally biased region" description="Low complexity" evidence="7">
    <location>
        <begin position="147"/>
        <end position="157"/>
    </location>
</feature>